<dbReference type="GeneID" id="122132607"/>
<proteinExistence type="predicted"/>
<feature type="transmembrane region" description="Helical" evidence="1">
    <location>
        <begin position="115"/>
        <end position="138"/>
    </location>
</feature>
<dbReference type="Proteomes" id="UP000515152">
    <property type="component" value="Unplaced"/>
</dbReference>
<keyword evidence="1" id="KW-0472">Membrane</keyword>
<dbReference type="RefSeq" id="XP_042563211.1">
    <property type="nucleotide sequence ID" value="XM_042707277.1"/>
</dbReference>
<evidence type="ECO:0000313" key="3">
    <source>
        <dbReference type="RefSeq" id="XP_042563211.1"/>
    </source>
</evidence>
<organism evidence="2 3">
    <name type="scientific">Clupea harengus</name>
    <name type="common">Atlantic herring</name>
    <dbReference type="NCBI Taxonomy" id="7950"/>
    <lineage>
        <taxon>Eukaryota</taxon>
        <taxon>Metazoa</taxon>
        <taxon>Chordata</taxon>
        <taxon>Craniata</taxon>
        <taxon>Vertebrata</taxon>
        <taxon>Euteleostomi</taxon>
        <taxon>Actinopterygii</taxon>
        <taxon>Neopterygii</taxon>
        <taxon>Teleostei</taxon>
        <taxon>Clupei</taxon>
        <taxon>Clupeiformes</taxon>
        <taxon>Clupeoidei</taxon>
        <taxon>Clupeidae</taxon>
        <taxon>Clupea</taxon>
    </lineage>
</organism>
<keyword evidence="1" id="KW-0812">Transmembrane</keyword>
<evidence type="ECO:0000256" key="1">
    <source>
        <dbReference type="SAM" id="Phobius"/>
    </source>
</evidence>
<keyword evidence="2" id="KW-1185">Reference proteome</keyword>
<gene>
    <name evidence="3" type="primary">LOC122132607</name>
</gene>
<protein>
    <submittedName>
        <fullName evidence="3">Fibronectin type III domain containing protein 3C1-like</fullName>
    </submittedName>
</protein>
<sequence>MYSVTWETLQPMKGDPISYTLQLMRGKEVEQLYRGAATSYTWQGVPAGADWRMRVCGGRRRPEGGELWGPYSPGTALPPPTDAHRDAKAVATASNSTSSSGGQCHRRWHLSDEHFALLVLVAFGVVAILFAVLIQYLFLSKD</sequence>
<dbReference type="KEGG" id="char:122132607"/>
<evidence type="ECO:0000313" key="2">
    <source>
        <dbReference type="Proteomes" id="UP000515152"/>
    </source>
</evidence>
<reference evidence="3" key="1">
    <citation type="submission" date="2025-08" db="UniProtKB">
        <authorList>
            <consortium name="RefSeq"/>
        </authorList>
    </citation>
    <scope>IDENTIFICATION</scope>
</reference>
<name>A0A8M1KGK9_CLUHA</name>
<dbReference type="OrthoDB" id="443915at2759"/>
<keyword evidence="1" id="KW-1133">Transmembrane helix</keyword>
<dbReference type="AlphaFoldDB" id="A0A8M1KGK9"/>
<accession>A0A8M1KGK9</accession>